<dbReference type="InterPro" id="IPR000595">
    <property type="entry name" value="cNMP-bd_dom"/>
</dbReference>
<dbReference type="PROSITE" id="PS50042">
    <property type="entry name" value="CNMP_BINDING_3"/>
    <property type="match status" value="1"/>
</dbReference>
<dbReference type="InterPro" id="IPR014710">
    <property type="entry name" value="RmlC-like_jellyroll"/>
</dbReference>
<dbReference type="Pfam" id="PF13545">
    <property type="entry name" value="HTH_Crp_2"/>
    <property type="match status" value="1"/>
</dbReference>
<dbReference type="GO" id="GO:0005829">
    <property type="term" value="C:cytosol"/>
    <property type="evidence" value="ECO:0007669"/>
    <property type="project" value="TreeGrafter"/>
</dbReference>
<keyword evidence="2" id="KW-0238">DNA-binding</keyword>
<dbReference type="Gene3D" id="1.10.10.10">
    <property type="entry name" value="Winged helix-like DNA-binding domain superfamily/Winged helix DNA-binding domain"/>
    <property type="match status" value="1"/>
</dbReference>
<dbReference type="CDD" id="cd00038">
    <property type="entry name" value="CAP_ED"/>
    <property type="match status" value="1"/>
</dbReference>
<evidence type="ECO:0000313" key="6">
    <source>
        <dbReference type="EMBL" id="MCJ8501882.1"/>
    </source>
</evidence>
<evidence type="ECO:0000256" key="2">
    <source>
        <dbReference type="ARBA" id="ARBA00023125"/>
    </source>
</evidence>
<dbReference type="RefSeq" id="WP_246911206.1">
    <property type="nucleotide sequence ID" value="NZ_JALJRB010000018.1"/>
</dbReference>
<dbReference type="CDD" id="cd00092">
    <property type="entry name" value="HTH_CRP"/>
    <property type="match status" value="1"/>
</dbReference>
<keyword evidence="1" id="KW-0805">Transcription regulation</keyword>
<accession>A0AA41UKX1</accession>
<dbReference type="SUPFAM" id="SSF46785">
    <property type="entry name" value="Winged helix' DNA-binding domain"/>
    <property type="match status" value="1"/>
</dbReference>
<feature type="domain" description="Cyclic nucleotide-binding" evidence="4">
    <location>
        <begin position="13"/>
        <end position="116"/>
    </location>
</feature>
<dbReference type="AlphaFoldDB" id="A0AA41UKX1"/>
<dbReference type="PROSITE" id="PS51063">
    <property type="entry name" value="HTH_CRP_2"/>
    <property type="match status" value="1"/>
</dbReference>
<dbReference type="InterPro" id="IPR018490">
    <property type="entry name" value="cNMP-bd_dom_sf"/>
</dbReference>
<evidence type="ECO:0000313" key="7">
    <source>
        <dbReference type="Proteomes" id="UP001165427"/>
    </source>
</evidence>
<dbReference type="InterPro" id="IPR012318">
    <property type="entry name" value="HTH_CRP"/>
</dbReference>
<keyword evidence="7" id="KW-1185">Reference proteome</keyword>
<evidence type="ECO:0000256" key="3">
    <source>
        <dbReference type="ARBA" id="ARBA00023163"/>
    </source>
</evidence>
<evidence type="ECO:0000259" key="5">
    <source>
        <dbReference type="PROSITE" id="PS51063"/>
    </source>
</evidence>
<dbReference type="InterPro" id="IPR036388">
    <property type="entry name" value="WH-like_DNA-bd_sf"/>
</dbReference>
<proteinExistence type="predicted"/>
<dbReference type="SMART" id="SM00100">
    <property type="entry name" value="cNMP"/>
    <property type="match status" value="1"/>
</dbReference>
<dbReference type="InterPro" id="IPR050397">
    <property type="entry name" value="Env_Response_Regulators"/>
</dbReference>
<evidence type="ECO:0000259" key="4">
    <source>
        <dbReference type="PROSITE" id="PS50042"/>
    </source>
</evidence>
<protein>
    <submittedName>
        <fullName evidence="6">Crp/Fnr family transcriptional regulator</fullName>
    </submittedName>
</protein>
<gene>
    <name evidence="6" type="ORF">MRX98_14960</name>
</gene>
<dbReference type="EMBL" id="JALJRB010000018">
    <property type="protein sequence ID" value="MCJ8501882.1"/>
    <property type="molecule type" value="Genomic_DNA"/>
</dbReference>
<dbReference type="Proteomes" id="UP001165427">
    <property type="component" value="Unassembled WGS sequence"/>
</dbReference>
<dbReference type="Gene3D" id="2.60.120.10">
    <property type="entry name" value="Jelly Rolls"/>
    <property type="match status" value="1"/>
</dbReference>
<dbReference type="PANTHER" id="PTHR24567">
    <property type="entry name" value="CRP FAMILY TRANSCRIPTIONAL REGULATORY PROTEIN"/>
    <property type="match status" value="1"/>
</dbReference>
<dbReference type="GO" id="GO:0003677">
    <property type="term" value="F:DNA binding"/>
    <property type="evidence" value="ECO:0007669"/>
    <property type="project" value="UniProtKB-KW"/>
</dbReference>
<dbReference type="SUPFAM" id="SSF51206">
    <property type="entry name" value="cAMP-binding domain-like"/>
    <property type="match status" value="1"/>
</dbReference>
<dbReference type="GO" id="GO:0003700">
    <property type="term" value="F:DNA-binding transcription factor activity"/>
    <property type="evidence" value="ECO:0007669"/>
    <property type="project" value="TreeGrafter"/>
</dbReference>
<dbReference type="Pfam" id="PF00027">
    <property type="entry name" value="cNMP_binding"/>
    <property type="match status" value="1"/>
</dbReference>
<dbReference type="PANTHER" id="PTHR24567:SF68">
    <property type="entry name" value="DNA-BINDING TRANSCRIPTIONAL DUAL REGULATOR CRP"/>
    <property type="match status" value="1"/>
</dbReference>
<organism evidence="6 7">
    <name type="scientific">Desulfatitalea alkaliphila</name>
    <dbReference type="NCBI Taxonomy" id="2929485"/>
    <lineage>
        <taxon>Bacteria</taxon>
        <taxon>Pseudomonadati</taxon>
        <taxon>Thermodesulfobacteriota</taxon>
        <taxon>Desulfobacteria</taxon>
        <taxon>Desulfobacterales</taxon>
        <taxon>Desulfosarcinaceae</taxon>
        <taxon>Desulfatitalea</taxon>
    </lineage>
</organism>
<keyword evidence="3" id="KW-0804">Transcription</keyword>
<evidence type="ECO:0000256" key="1">
    <source>
        <dbReference type="ARBA" id="ARBA00023015"/>
    </source>
</evidence>
<sequence length="229" mass="25072">MTTIDAIIADSALFKGLSPAQQARIRAIARTVDFDRGAPIFHEGEAGTGFYIVVQGTVKIFKTSAEGKEQILHIYGPGQPFGEVPVFAGQHYPANALAVEKSRLLFIARRDFIDLITAHPSLALNMLAVLSMRLRQFTVQVENLSLKEVPGRLASYLIYLAEEQDNPDSVRLPVSKGQLASLLGTIPETLSRIFNKMSAQGYIEVQGAEIVLRDHQALEELAETGRLVA</sequence>
<dbReference type="InterPro" id="IPR036390">
    <property type="entry name" value="WH_DNA-bd_sf"/>
</dbReference>
<dbReference type="SMART" id="SM00419">
    <property type="entry name" value="HTH_CRP"/>
    <property type="match status" value="1"/>
</dbReference>
<comment type="caution">
    <text evidence="6">The sequence shown here is derived from an EMBL/GenBank/DDBJ whole genome shotgun (WGS) entry which is preliminary data.</text>
</comment>
<feature type="domain" description="HTH crp-type" evidence="5">
    <location>
        <begin position="147"/>
        <end position="216"/>
    </location>
</feature>
<name>A0AA41UKX1_9BACT</name>
<reference evidence="6" key="1">
    <citation type="submission" date="2022-04" db="EMBL/GenBank/DDBJ databases">
        <title>Desulfatitalea alkaliphila sp. nov., a novel anaerobic sulfate-reducing bacterium isolated from terrestrial mud volcano, Taman Peninsula, Russia.</title>
        <authorList>
            <person name="Khomyakova M.A."/>
            <person name="Merkel A.Y."/>
            <person name="Slobodkin A.I."/>
        </authorList>
    </citation>
    <scope>NUCLEOTIDE SEQUENCE</scope>
    <source>
        <strain evidence="6">M08but</strain>
    </source>
</reference>